<sequence length="155" mass="15634">MRVSGGVLTLLAAVCILCTTCGCLGASSSPSGGGITPIDLPEPPGACTLTGALAELDLLGAEGGLNITGTSVHQVLGTGMSLDGRATSWALGLADGEEVRWLTFGLTGWKEISLRAPLPAEEVNLTSVLSPEDLLAMQDGVLSPAMEQLGADTVD</sequence>
<feature type="non-terminal residue" evidence="1">
    <location>
        <position position="155"/>
    </location>
</feature>
<gene>
    <name evidence="1" type="ORF">XE10_0374</name>
</gene>
<organism evidence="1 2">
    <name type="scientific">Methanoculleus marisnigri</name>
    <dbReference type="NCBI Taxonomy" id="2198"/>
    <lineage>
        <taxon>Archaea</taxon>
        <taxon>Methanobacteriati</taxon>
        <taxon>Methanobacteriota</taxon>
        <taxon>Stenosarchaea group</taxon>
        <taxon>Methanomicrobia</taxon>
        <taxon>Methanomicrobiales</taxon>
        <taxon>Methanomicrobiaceae</taxon>
        <taxon>Methanoculleus</taxon>
    </lineage>
</organism>
<dbReference type="EMBL" id="LGHE01000025">
    <property type="protein sequence ID" value="KUL04067.1"/>
    <property type="molecule type" value="Genomic_DNA"/>
</dbReference>
<protein>
    <recommendedName>
        <fullName evidence="3">Lipoprotein</fullName>
    </recommendedName>
</protein>
<dbReference type="PROSITE" id="PS51257">
    <property type="entry name" value="PROKAR_LIPOPROTEIN"/>
    <property type="match status" value="1"/>
</dbReference>
<accession>A0A117MHB2</accession>
<dbReference type="Proteomes" id="UP000054598">
    <property type="component" value="Unassembled WGS sequence"/>
</dbReference>
<evidence type="ECO:0008006" key="3">
    <source>
        <dbReference type="Google" id="ProtNLM"/>
    </source>
</evidence>
<reference evidence="2" key="1">
    <citation type="journal article" date="2015" name="MBio">
        <title>Genome-Resolved Metagenomic Analysis Reveals Roles for Candidate Phyla and Other Microbial Community Members in Biogeochemical Transformations in Oil Reservoirs.</title>
        <authorList>
            <person name="Hu P."/>
            <person name="Tom L."/>
            <person name="Singh A."/>
            <person name="Thomas B.C."/>
            <person name="Baker B.J."/>
            <person name="Piceno Y.M."/>
            <person name="Andersen G.L."/>
            <person name="Banfield J.F."/>
        </authorList>
    </citation>
    <scope>NUCLEOTIDE SEQUENCE [LARGE SCALE GENOMIC DNA]</scope>
</reference>
<comment type="caution">
    <text evidence="1">The sequence shown here is derived from an EMBL/GenBank/DDBJ whole genome shotgun (WGS) entry which is preliminary data.</text>
</comment>
<dbReference type="AlphaFoldDB" id="A0A117MHB2"/>
<evidence type="ECO:0000313" key="2">
    <source>
        <dbReference type="Proteomes" id="UP000054598"/>
    </source>
</evidence>
<evidence type="ECO:0000313" key="1">
    <source>
        <dbReference type="EMBL" id="KUL04067.1"/>
    </source>
</evidence>
<proteinExistence type="predicted"/>
<name>A0A117MHB2_9EURY</name>